<accession>A0A8R1Z2F5</accession>
<sequence>MVPFCIITNTFHYYFHLSSTFLFNFPIQGKPSAQTDIEKVPLTSESTASFTVNEAIEATGFGKFQLVLCAICGLSWVASSSLLMLLAILGPSLKCEWQLTDIQQALCTGFVFAGWMVSSPVWGRICDVYGRRKSSGYGGVAQWLCARNAIRKVASSTPPALRFTQTKGGLMATNAVGFIFGIASAFAPNYYVFVACRFAVGFAVGGTAQSITHTSEFLPAANRAKWMMILKSFFAIGTAVLTGLAIFILPNFGWRYLVAYAALPIGLFGLCCWWMPESVRFDVTQGKIVEARATLDRVARFNGSSLPAGEFTSENQESSNSNMSALLQPAFRRTTLQLWCMWMLFAMLYYGIAIYTALLVNSPVDQCGVTTVVHNSNMMSSNTTSIDVEPTTECRHLTTDNYIDIITTTMSEVPGTLQNRTGRVGYIITMYAIDSIGRKGTFAICFAIVSACSAVLTICVPRWLTIAALFVCKGAIGSVYQTGYIYSSEVYPTALRAQGLGVASGFGRFGSMITPMITRMLFAINLMFPAIVFICAGIIGAVLSILLPIETKPVRAPSKCEKAEKS</sequence>
<keyword evidence="5" id="KW-1133">Transmembrane helix</keyword>
<proteinExistence type="inferred from homology"/>
<organism evidence="7 8">
    <name type="scientific">Pristionchus pacificus</name>
    <name type="common">Parasitic nematode worm</name>
    <dbReference type="NCBI Taxonomy" id="54126"/>
    <lineage>
        <taxon>Eukaryota</taxon>
        <taxon>Metazoa</taxon>
        <taxon>Ecdysozoa</taxon>
        <taxon>Nematoda</taxon>
        <taxon>Chromadorea</taxon>
        <taxon>Rhabditida</taxon>
        <taxon>Rhabditina</taxon>
        <taxon>Diplogasteromorpha</taxon>
        <taxon>Diplogasteroidea</taxon>
        <taxon>Neodiplogasteridae</taxon>
        <taxon>Pristionchus</taxon>
    </lineage>
</organism>
<keyword evidence="6" id="KW-0472">Membrane</keyword>
<evidence type="ECO:0000256" key="2">
    <source>
        <dbReference type="ARBA" id="ARBA00008335"/>
    </source>
</evidence>
<evidence type="ECO:0000256" key="5">
    <source>
        <dbReference type="ARBA" id="ARBA00022989"/>
    </source>
</evidence>
<dbReference type="InterPro" id="IPR011701">
    <property type="entry name" value="MFS"/>
</dbReference>
<evidence type="ECO:0000313" key="8">
    <source>
        <dbReference type="Proteomes" id="UP000005239"/>
    </source>
</evidence>
<gene>
    <name evidence="7" type="primary">WBGene00279534</name>
</gene>
<dbReference type="Gene3D" id="1.20.1250.20">
    <property type="entry name" value="MFS general substrate transporter like domains"/>
    <property type="match status" value="2"/>
</dbReference>
<dbReference type="GO" id="GO:0022857">
    <property type="term" value="F:transmembrane transporter activity"/>
    <property type="evidence" value="ECO:0007669"/>
    <property type="project" value="InterPro"/>
</dbReference>
<dbReference type="PANTHER" id="PTHR23511">
    <property type="entry name" value="SYNAPTIC VESICLE GLYCOPROTEIN 2"/>
    <property type="match status" value="1"/>
</dbReference>
<dbReference type="GO" id="GO:0016020">
    <property type="term" value="C:membrane"/>
    <property type="evidence" value="ECO:0000318"/>
    <property type="project" value="GO_Central"/>
</dbReference>
<dbReference type="PROSITE" id="PS50850">
    <property type="entry name" value="MFS"/>
    <property type="match status" value="1"/>
</dbReference>
<dbReference type="EnsemblMetazoa" id="PPA41165.1">
    <property type="protein sequence ID" value="PPA41165.1"/>
    <property type="gene ID" value="WBGene00279534"/>
</dbReference>
<name>A0A2A6CLA5_PRIPA</name>
<accession>A0A2A6CLA5</accession>
<evidence type="ECO:0000256" key="4">
    <source>
        <dbReference type="ARBA" id="ARBA00022692"/>
    </source>
</evidence>
<keyword evidence="3" id="KW-0813">Transport</keyword>
<dbReference type="AlphaFoldDB" id="A0A2A6CLA5"/>
<dbReference type="PANTHER" id="PTHR23511:SF5">
    <property type="entry name" value="MAJOR FACILITATOR-TYPE TRANSPORTER HXNZ-RELATED"/>
    <property type="match status" value="1"/>
</dbReference>
<dbReference type="InterPro" id="IPR036259">
    <property type="entry name" value="MFS_trans_sf"/>
</dbReference>
<keyword evidence="4" id="KW-0812">Transmembrane</keyword>
<dbReference type="Proteomes" id="UP000005239">
    <property type="component" value="Unassembled WGS sequence"/>
</dbReference>
<dbReference type="InterPro" id="IPR005828">
    <property type="entry name" value="MFS_sugar_transport-like"/>
</dbReference>
<comment type="similarity">
    <text evidence="2">Belongs to the major facilitator superfamily.</text>
</comment>
<evidence type="ECO:0000256" key="1">
    <source>
        <dbReference type="ARBA" id="ARBA00004141"/>
    </source>
</evidence>
<keyword evidence="8" id="KW-1185">Reference proteome</keyword>
<dbReference type="InterPro" id="IPR020846">
    <property type="entry name" value="MFS_dom"/>
</dbReference>
<dbReference type="SUPFAM" id="SSF103473">
    <property type="entry name" value="MFS general substrate transporter"/>
    <property type="match status" value="1"/>
</dbReference>
<evidence type="ECO:0000313" key="7">
    <source>
        <dbReference type="EnsemblMetazoa" id="PPA41165.1"/>
    </source>
</evidence>
<evidence type="ECO:0000256" key="6">
    <source>
        <dbReference type="ARBA" id="ARBA00023136"/>
    </source>
</evidence>
<reference evidence="7" key="2">
    <citation type="submission" date="2022-06" db="UniProtKB">
        <authorList>
            <consortium name="EnsemblMetazoa"/>
        </authorList>
    </citation>
    <scope>IDENTIFICATION</scope>
    <source>
        <strain evidence="7">PS312</strain>
    </source>
</reference>
<reference evidence="8" key="1">
    <citation type="journal article" date="2008" name="Nat. Genet.">
        <title>The Pristionchus pacificus genome provides a unique perspective on nematode lifestyle and parasitism.</title>
        <authorList>
            <person name="Dieterich C."/>
            <person name="Clifton S.W."/>
            <person name="Schuster L.N."/>
            <person name="Chinwalla A."/>
            <person name="Delehaunty K."/>
            <person name="Dinkelacker I."/>
            <person name="Fulton L."/>
            <person name="Fulton R."/>
            <person name="Godfrey J."/>
            <person name="Minx P."/>
            <person name="Mitreva M."/>
            <person name="Roeseler W."/>
            <person name="Tian H."/>
            <person name="Witte H."/>
            <person name="Yang S.P."/>
            <person name="Wilson R.K."/>
            <person name="Sommer R.J."/>
        </authorList>
    </citation>
    <scope>NUCLEOTIDE SEQUENCE [LARGE SCALE GENOMIC DNA]</scope>
    <source>
        <strain evidence="8">PS312</strain>
    </source>
</reference>
<dbReference type="OrthoDB" id="10262656at2759"/>
<dbReference type="Pfam" id="PF07690">
    <property type="entry name" value="MFS_1"/>
    <property type="match status" value="1"/>
</dbReference>
<comment type="subcellular location">
    <subcellularLocation>
        <location evidence="1">Membrane</location>
        <topology evidence="1">Multi-pass membrane protein</topology>
    </subcellularLocation>
</comment>
<dbReference type="Pfam" id="PF00083">
    <property type="entry name" value="Sugar_tr"/>
    <property type="match status" value="1"/>
</dbReference>
<evidence type="ECO:0000256" key="3">
    <source>
        <dbReference type="ARBA" id="ARBA00022448"/>
    </source>
</evidence>
<protein>
    <submittedName>
        <fullName evidence="7">Membrane transporter</fullName>
    </submittedName>
</protein>